<name>A0A0F9HUP5_9ZZZZ</name>
<protein>
    <submittedName>
        <fullName evidence="1">Uncharacterized protein</fullName>
    </submittedName>
</protein>
<reference evidence="1" key="1">
    <citation type="journal article" date="2015" name="Nature">
        <title>Complex archaea that bridge the gap between prokaryotes and eukaryotes.</title>
        <authorList>
            <person name="Spang A."/>
            <person name="Saw J.H."/>
            <person name="Jorgensen S.L."/>
            <person name="Zaremba-Niedzwiedzka K."/>
            <person name="Martijn J."/>
            <person name="Lind A.E."/>
            <person name="van Eijk R."/>
            <person name="Schleper C."/>
            <person name="Guy L."/>
            <person name="Ettema T.J."/>
        </authorList>
    </citation>
    <scope>NUCLEOTIDE SEQUENCE</scope>
</reference>
<gene>
    <name evidence="1" type="ORF">LCGC14_1661260</name>
</gene>
<dbReference type="AlphaFoldDB" id="A0A0F9HUP5"/>
<dbReference type="EMBL" id="LAZR01014121">
    <property type="protein sequence ID" value="KKM18882.1"/>
    <property type="molecule type" value="Genomic_DNA"/>
</dbReference>
<evidence type="ECO:0000313" key="1">
    <source>
        <dbReference type="EMBL" id="KKM18882.1"/>
    </source>
</evidence>
<sequence>KIFSNFNRKEVLKMIGECKFFVDEREDLFPKLKEVEDGE</sequence>
<comment type="caution">
    <text evidence="1">The sequence shown here is derived from an EMBL/GenBank/DDBJ whole genome shotgun (WGS) entry which is preliminary data.</text>
</comment>
<feature type="non-terminal residue" evidence="1">
    <location>
        <position position="1"/>
    </location>
</feature>
<proteinExistence type="predicted"/>
<organism evidence="1">
    <name type="scientific">marine sediment metagenome</name>
    <dbReference type="NCBI Taxonomy" id="412755"/>
    <lineage>
        <taxon>unclassified sequences</taxon>
        <taxon>metagenomes</taxon>
        <taxon>ecological metagenomes</taxon>
    </lineage>
</organism>
<accession>A0A0F9HUP5</accession>